<sequence>MAHSHPNRCEMDVARSLIHLAHVPDGNENRNQDLDASAGVDTQLQPLSQDSILKAAQSEPQHSVIKTEPTDGQHGEPIHHAYNISYLRSPAQHITPNSTPVQCPPQTGAHAHAPVLASPMAGGGEALQGHLIRQQLLAGIPPEDIITIDRHYQDNPNTNINTPENPSLIHISNQGVFFPHVPPATYTPQTAYPVLNVNRMKGEAPPSRYLTVPTETHFNHKATFERAPATFVTNAAGNTLGAYGDLEDHHIETTSFSLSMGSYAQGEYMPLEYTQPASALNLNKAEYLFGSHSAIKNEPIAVTPRHILRSQETNASDPQFVGTAYVPHGFPSSQYEGHSGLRLNRMQKPSTRDPRRGYGTMYEYDRATFGSYQSTGQAYTASESDTGQRKADTPKCPSTDVQNIQTVIEGESYGVNLNTFNILLALFKHPEIAVRLTGELCVQDLINLQSTSRACHSFTVKYLPKIVRLQTLRRSRVASHIFPWRCYSKLRFRRIAIGNEIDPFSTTCSVDSVVASTASLRWLQMVRSRDQTVHIILACLQRAGYGFPLRYRFAIFKLWFLMDIPDTARRVWTVQNRNLWTDLDLFMAIFFIVRLDMYVKIMRKNQTGGQRRLIMAQPSLYLCRDMLLGRALRSDIELLRALIRWRYNPRPSEVPEGEIFGVPSAEVGSLQYEGYGKGREQNKKLRRPDEVILQEAQRRRLDVQQMYVRIFIHGQPQTFAQCERPLVPWDLEVRNATQDCDDPIGPFLVLD</sequence>
<dbReference type="EMBL" id="BN001302">
    <property type="protein sequence ID" value="CBF74069.1"/>
    <property type="molecule type" value="Genomic_DNA"/>
</dbReference>
<dbReference type="HOGENOM" id="CLU_016617_0_0_1"/>
<dbReference type="eggNOG" id="ENOG502SPGI">
    <property type="taxonomic scope" value="Eukaryota"/>
</dbReference>
<dbReference type="OrthoDB" id="4966at2759"/>
<dbReference type="AlphaFoldDB" id="Q5AU41"/>
<evidence type="ECO:0000313" key="2">
    <source>
        <dbReference type="EMBL" id="CBF74069.1"/>
    </source>
</evidence>
<evidence type="ECO:0000313" key="3">
    <source>
        <dbReference type="Proteomes" id="UP000000560"/>
    </source>
</evidence>
<gene>
    <name evidence="2" type="ORF">ANIA_08189</name>
</gene>
<dbReference type="RefSeq" id="XP_681458.1">
    <property type="nucleotide sequence ID" value="XM_676366.1"/>
</dbReference>
<keyword evidence="3" id="KW-1185">Reference proteome</keyword>
<dbReference type="InParanoid" id="Q5AU41"/>
<name>Q5AU41_EMENI</name>
<dbReference type="KEGG" id="ani:ANIA_08189"/>
<dbReference type="GeneID" id="2869272"/>
<reference evidence="3" key="1">
    <citation type="journal article" date="2005" name="Nature">
        <title>Sequencing of Aspergillus nidulans and comparative analysis with A. fumigatus and A. oryzae.</title>
        <authorList>
            <person name="Galagan J.E."/>
            <person name="Calvo S.E."/>
            <person name="Cuomo C."/>
            <person name="Ma L.J."/>
            <person name="Wortman J.R."/>
            <person name="Batzoglou S."/>
            <person name="Lee S.I."/>
            <person name="Basturkmen M."/>
            <person name="Spevak C.C."/>
            <person name="Clutterbuck J."/>
            <person name="Kapitonov V."/>
            <person name="Jurka J."/>
            <person name="Scazzocchio C."/>
            <person name="Farman M."/>
            <person name="Butler J."/>
            <person name="Purcell S."/>
            <person name="Harris S."/>
            <person name="Braus G.H."/>
            <person name="Draht O."/>
            <person name="Busch S."/>
            <person name="D'Enfert C."/>
            <person name="Bouchier C."/>
            <person name="Goldman G.H."/>
            <person name="Bell-Pedersen D."/>
            <person name="Griffiths-Jones S."/>
            <person name="Doonan J.H."/>
            <person name="Yu J."/>
            <person name="Vienken K."/>
            <person name="Pain A."/>
            <person name="Freitag M."/>
            <person name="Selker E.U."/>
            <person name="Archer D.B."/>
            <person name="Penalva M.A."/>
            <person name="Oakley B.R."/>
            <person name="Momany M."/>
            <person name="Tanaka T."/>
            <person name="Kumagai T."/>
            <person name="Asai K."/>
            <person name="Machida M."/>
            <person name="Nierman W.C."/>
            <person name="Denning D.W."/>
            <person name="Caddick M."/>
            <person name="Hynes M."/>
            <person name="Paoletti M."/>
            <person name="Fischer R."/>
            <person name="Miller B."/>
            <person name="Dyer P."/>
            <person name="Sachs M.S."/>
            <person name="Osmani S.A."/>
            <person name="Birren B.W."/>
        </authorList>
    </citation>
    <scope>NUCLEOTIDE SEQUENCE [LARGE SCALE GENOMIC DNA]</scope>
    <source>
        <strain evidence="3">FGSC A4 / ATCC 38163 / CBS 112.46 / NRRL 194 / M139</strain>
    </source>
</reference>
<dbReference type="VEuPathDB" id="FungiDB:AN8189"/>
<accession>Q5AU41</accession>
<dbReference type="Proteomes" id="UP000000560">
    <property type="component" value="Chromosome II"/>
</dbReference>
<dbReference type="OMA" id="GALQYEG"/>
<evidence type="ECO:0000256" key="1">
    <source>
        <dbReference type="SAM" id="MobiDB-lite"/>
    </source>
</evidence>
<feature type="region of interest" description="Disordered" evidence="1">
    <location>
        <begin position="377"/>
        <end position="398"/>
    </location>
</feature>
<organism evidence="2 3">
    <name type="scientific">Emericella nidulans (strain FGSC A4 / ATCC 38163 / CBS 112.46 / NRRL 194 / M139)</name>
    <name type="common">Aspergillus nidulans</name>
    <dbReference type="NCBI Taxonomy" id="227321"/>
    <lineage>
        <taxon>Eukaryota</taxon>
        <taxon>Fungi</taxon>
        <taxon>Dikarya</taxon>
        <taxon>Ascomycota</taxon>
        <taxon>Pezizomycotina</taxon>
        <taxon>Eurotiomycetes</taxon>
        <taxon>Eurotiomycetidae</taxon>
        <taxon>Eurotiales</taxon>
        <taxon>Aspergillaceae</taxon>
        <taxon>Aspergillus</taxon>
        <taxon>Aspergillus subgen. Nidulantes</taxon>
    </lineage>
</organism>
<reference evidence="3" key="2">
    <citation type="journal article" date="2009" name="Fungal Genet. Biol.">
        <title>The 2008 update of the Aspergillus nidulans genome annotation: a community effort.</title>
        <authorList>
            <person name="Wortman J.R."/>
            <person name="Gilsenan J.M."/>
            <person name="Joardar V."/>
            <person name="Deegan J."/>
            <person name="Clutterbuck J."/>
            <person name="Andersen M.R."/>
            <person name="Archer D."/>
            <person name="Bencina M."/>
            <person name="Braus G."/>
            <person name="Coutinho P."/>
            <person name="von Dohren H."/>
            <person name="Doonan J."/>
            <person name="Driessen A.J."/>
            <person name="Durek P."/>
            <person name="Espeso E."/>
            <person name="Fekete E."/>
            <person name="Flipphi M."/>
            <person name="Estrada C.G."/>
            <person name="Geysens S."/>
            <person name="Goldman G."/>
            <person name="de Groot P.W."/>
            <person name="Hansen K."/>
            <person name="Harris S.D."/>
            <person name="Heinekamp T."/>
            <person name="Helmstaedt K."/>
            <person name="Henrissat B."/>
            <person name="Hofmann G."/>
            <person name="Homan T."/>
            <person name="Horio T."/>
            <person name="Horiuchi H."/>
            <person name="James S."/>
            <person name="Jones M."/>
            <person name="Karaffa L."/>
            <person name="Karanyi Z."/>
            <person name="Kato M."/>
            <person name="Keller N."/>
            <person name="Kelly D.E."/>
            <person name="Kiel J.A."/>
            <person name="Kim J.M."/>
            <person name="van der Klei I.J."/>
            <person name="Klis F.M."/>
            <person name="Kovalchuk A."/>
            <person name="Krasevec N."/>
            <person name="Kubicek C.P."/>
            <person name="Liu B."/>
            <person name="Maccabe A."/>
            <person name="Meyer V."/>
            <person name="Mirabito P."/>
            <person name="Miskei M."/>
            <person name="Mos M."/>
            <person name="Mullins J."/>
            <person name="Nelson D.R."/>
            <person name="Nielsen J."/>
            <person name="Oakley B.R."/>
            <person name="Osmani S.A."/>
            <person name="Pakula T."/>
            <person name="Paszewski A."/>
            <person name="Paulsen I."/>
            <person name="Pilsyk S."/>
            <person name="Pocsi I."/>
            <person name="Punt P.J."/>
            <person name="Ram A.F."/>
            <person name="Ren Q."/>
            <person name="Robellet X."/>
            <person name="Robson G."/>
            <person name="Seiboth B."/>
            <person name="van Solingen P."/>
            <person name="Specht T."/>
            <person name="Sun J."/>
            <person name="Taheri-Talesh N."/>
            <person name="Takeshita N."/>
            <person name="Ussery D."/>
            <person name="vanKuyk P.A."/>
            <person name="Visser H."/>
            <person name="van de Vondervoort P.J."/>
            <person name="de Vries R.P."/>
            <person name="Walton J."/>
            <person name="Xiang X."/>
            <person name="Xiong Y."/>
            <person name="Zeng A.P."/>
            <person name="Brandt B.W."/>
            <person name="Cornell M.J."/>
            <person name="van den Hondel C.A."/>
            <person name="Visser J."/>
            <person name="Oliver S.G."/>
            <person name="Turner G."/>
        </authorList>
    </citation>
    <scope>GENOME REANNOTATION</scope>
    <source>
        <strain evidence="3">FGSC A4 / ATCC 38163 / CBS 112.46 / NRRL 194 / M139</strain>
    </source>
</reference>
<protein>
    <submittedName>
        <fullName evidence="2">Uncharacterized protein</fullName>
    </submittedName>
</protein>
<proteinExistence type="predicted"/>
<accession>C8V750</accession>